<feature type="compositionally biased region" description="Basic and acidic residues" evidence="1">
    <location>
        <begin position="18"/>
        <end position="31"/>
    </location>
</feature>
<feature type="region of interest" description="Disordered" evidence="1">
    <location>
        <begin position="712"/>
        <end position="744"/>
    </location>
</feature>
<evidence type="ECO:0000313" key="3">
    <source>
        <dbReference type="Proteomes" id="UP001152795"/>
    </source>
</evidence>
<name>A0A6S7HLI2_PARCT</name>
<feature type="compositionally biased region" description="Basic residues" evidence="1">
    <location>
        <begin position="32"/>
        <end position="41"/>
    </location>
</feature>
<feature type="region of interest" description="Disordered" evidence="1">
    <location>
        <begin position="1"/>
        <end position="157"/>
    </location>
</feature>
<feature type="compositionally biased region" description="Polar residues" evidence="1">
    <location>
        <begin position="114"/>
        <end position="144"/>
    </location>
</feature>
<proteinExistence type="predicted"/>
<dbReference type="AlphaFoldDB" id="A0A6S7HLI2"/>
<evidence type="ECO:0000313" key="2">
    <source>
        <dbReference type="EMBL" id="CAB3996011.1"/>
    </source>
</evidence>
<gene>
    <name evidence="2" type="ORF">PACLA_8A021835</name>
</gene>
<accession>A0A6S7HLI2</accession>
<organism evidence="2 3">
    <name type="scientific">Paramuricea clavata</name>
    <name type="common">Red gorgonian</name>
    <name type="synonym">Violescent sea-whip</name>
    <dbReference type="NCBI Taxonomy" id="317549"/>
    <lineage>
        <taxon>Eukaryota</taxon>
        <taxon>Metazoa</taxon>
        <taxon>Cnidaria</taxon>
        <taxon>Anthozoa</taxon>
        <taxon>Octocorallia</taxon>
        <taxon>Malacalcyonacea</taxon>
        <taxon>Plexauridae</taxon>
        <taxon>Paramuricea</taxon>
    </lineage>
</organism>
<keyword evidence="3" id="KW-1185">Reference proteome</keyword>
<dbReference type="OrthoDB" id="5982992at2759"/>
<reference evidence="2" key="1">
    <citation type="submission" date="2020-04" db="EMBL/GenBank/DDBJ databases">
        <authorList>
            <person name="Alioto T."/>
            <person name="Alioto T."/>
            <person name="Gomez Garrido J."/>
        </authorList>
    </citation>
    <scope>NUCLEOTIDE SEQUENCE</scope>
    <source>
        <strain evidence="2">A484AB</strain>
    </source>
</reference>
<feature type="compositionally biased region" description="Basic and acidic residues" evidence="1">
    <location>
        <begin position="99"/>
        <end position="113"/>
    </location>
</feature>
<dbReference type="EMBL" id="CACRXK020002779">
    <property type="protein sequence ID" value="CAB3996011.1"/>
    <property type="molecule type" value="Genomic_DNA"/>
</dbReference>
<feature type="compositionally biased region" description="Gly residues" evidence="1">
    <location>
        <begin position="726"/>
        <end position="742"/>
    </location>
</feature>
<feature type="compositionally biased region" description="Polar residues" evidence="1">
    <location>
        <begin position="76"/>
        <end position="98"/>
    </location>
</feature>
<comment type="caution">
    <text evidence="2">The sequence shown here is derived from an EMBL/GenBank/DDBJ whole genome shotgun (WGS) entry which is preliminary data.</text>
</comment>
<dbReference type="Proteomes" id="UP001152795">
    <property type="component" value="Unassembled WGS sequence"/>
</dbReference>
<sequence>MHIFKRHLGADGISREGAGSKRSERVEESSHKVRQQNRNRKQIPLVYSEGGSYEVAEQGSENPNKDKGNGKVKNPNHPNEINVNTLGTETSEKSGSNKVRNEPEKESSNRPENGESTQPGNGESTQPGNGESTQPGNGESTQPANGGSSEGGNQEELEPLPSFEKFQSGEVSDEKSYKINDDCNATVKNIEKLYQIGASPPDCINLKMLLEKVLPKDKTNFESTTFMALEHIIIRSVSLNTATKGVEIAAAYTGTATLIKDILTVSNIRVELSFVWTRSQKFTFDLAATFSIGSAPIDMRLIRNDKGYYFTADAKDNLTAATISRMFKREVSFLPAHCLQSDLKKANFDKFVLIKPRLRATFADGYGFLFGGSIRILDWDPFEVNVLFNKPNDLPTTVTIAVYTKSFSISKLLEDLFEIDISEIPVLGSVEVRNLAFSLSTGDVYTPVRVLDIGSEYIFDIPYRKGLKVSFEIPIAEMYVATSIFISQTLITLTIPQSGELNLGHVIREFLPNSNLIVTTGSETKLKNWPPFIPDPLSIALEYFHLEATKPTGSWALTKMNMELKMADVLSLFDNKININNLELDLNYVKGKDTSSTKGVILGRVALGPETSQSPRVDVRIPFPFKNNEISFTFTDFNVKSVVEALAGPNVFPKDFPELFEHIELDKIALAFDDKGSVKTVSVDASIPGLWRIFGQFSIGNVGIHFEYGKKTSSGGDGDGTDTGTDGDGTGGDGASGDGTGGDAVRISDSLNTNLLHTGESTTQSTWRLVVRGQLSLQHAQLR</sequence>
<evidence type="ECO:0000256" key="1">
    <source>
        <dbReference type="SAM" id="MobiDB-lite"/>
    </source>
</evidence>
<protein>
    <submittedName>
        <fullName evidence="2">Uncharacterized protein</fullName>
    </submittedName>
</protein>